<accession>A0ABT9P0Z0</accession>
<dbReference type="Pfam" id="PF13305">
    <property type="entry name" value="TetR_C_33"/>
    <property type="match status" value="1"/>
</dbReference>
<dbReference type="EMBL" id="JAUSQZ010000001">
    <property type="protein sequence ID" value="MDP9826344.1"/>
    <property type="molecule type" value="Genomic_DNA"/>
</dbReference>
<keyword evidence="7" id="KW-1185">Reference proteome</keyword>
<dbReference type="InterPro" id="IPR025996">
    <property type="entry name" value="MT1864/Rv1816-like_C"/>
</dbReference>
<dbReference type="PANTHER" id="PTHR30055:SF220">
    <property type="entry name" value="TETR-FAMILY REGULATORY PROTEIN"/>
    <property type="match status" value="1"/>
</dbReference>
<evidence type="ECO:0000259" key="5">
    <source>
        <dbReference type="PROSITE" id="PS50977"/>
    </source>
</evidence>
<dbReference type="Pfam" id="PF00440">
    <property type="entry name" value="TetR_N"/>
    <property type="match status" value="1"/>
</dbReference>
<comment type="caution">
    <text evidence="6">The sequence shown here is derived from an EMBL/GenBank/DDBJ whole genome shotgun (WGS) entry which is preliminary data.</text>
</comment>
<dbReference type="PROSITE" id="PS50977">
    <property type="entry name" value="HTH_TETR_2"/>
    <property type="match status" value="1"/>
</dbReference>
<dbReference type="SUPFAM" id="SSF48498">
    <property type="entry name" value="Tetracyclin repressor-like, C-terminal domain"/>
    <property type="match status" value="1"/>
</dbReference>
<dbReference type="InterPro" id="IPR050109">
    <property type="entry name" value="HTH-type_TetR-like_transc_reg"/>
</dbReference>
<dbReference type="RefSeq" id="WP_307241050.1">
    <property type="nucleotide sequence ID" value="NZ_JAUSQZ010000001.1"/>
</dbReference>
<dbReference type="SUPFAM" id="SSF46689">
    <property type="entry name" value="Homeodomain-like"/>
    <property type="match status" value="1"/>
</dbReference>
<keyword evidence="2 4" id="KW-0238">DNA-binding</keyword>
<dbReference type="PANTHER" id="PTHR30055">
    <property type="entry name" value="HTH-TYPE TRANSCRIPTIONAL REGULATOR RUTR"/>
    <property type="match status" value="1"/>
</dbReference>
<dbReference type="InterPro" id="IPR001647">
    <property type="entry name" value="HTH_TetR"/>
</dbReference>
<name>A0ABT9P0Z0_9ACTN</name>
<feature type="domain" description="HTH tetR-type" evidence="5">
    <location>
        <begin position="11"/>
        <end position="71"/>
    </location>
</feature>
<keyword evidence="1" id="KW-0805">Transcription regulation</keyword>
<evidence type="ECO:0000313" key="7">
    <source>
        <dbReference type="Proteomes" id="UP001235712"/>
    </source>
</evidence>
<dbReference type="Proteomes" id="UP001235712">
    <property type="component" value="Unassembled WGS sequence"/>
</dbReference>
<dbReference type="PRINTS" id="PR00455">
    <property type="entry name" value="HTHTETR"/>
</dbReference>
<dbReference type="Gene3D" id="1.10.357.10">
    <property type="entry name" value="Tetracycline Repressor, domain 2"/>
    <property type="match status" value="1"/>
</dbReference>
<dbReference type="InterPro" id="IPR009057">
    <property type="entry name" value="Homeodomain-like_sf"/>
</dbReference>
<proteinExistence type="predicted"/>
<evidence type="ECO:0000313" key="6">
    <source>
        <dbReference type="EMBL" id="MDP9826344.1"/>
    </source>
</evidence>
<reference evidence="6 7" key="1">
    <citation type="submission" date="2023-07" db="EMBL/GenBank/DDBJ databases">
        <title>Sequencing the genomes of 1000 actinobacteria strains.</title>
        <authorList>
            <person name="Klenk H.-P."/>
        </authorList>
    </citation>
    <scope>NUCLEOTIDE SEQUENCE [LARGE SCALE GENOMIC DNA]</scope>
    <source>
        <strain evidence="6 7">DSM 44388</strain>
    </source>
</reference>
<evidence type="ECO:0000256" key="4">
    <source>
        <dbReference type="PROSITE-ProRule" id="PRU00335"/>
    </source>
</evidence>
<organism evidence="6 7">
    <name type="scientific">Kineosporia succinea</name>
    <dbReference type="NCBI Taxonomy" id="84632"/>
    <lineage>
        <taxon>Bacteria</taxon>
        <taxon>Bacillati</taxon>
        <taxon>Actinomycetota</taxon>
        <taxon>Actinomycetes</taxon>
        <taxon>Kineosporiales</taxon>
        <taxon>Kineosporiaceae</taxon>
        <taxon>Kineosporia</taxon>
    </lineage>
</organism>
<evidence type="ECO:0000256" key="1">
    <source>
        <dbReference type="ARBA" id="ARBA00023015"/>
    </source>
</evidence>
<evidence type="ECO:0000256" key="3">
    <source>
        <dbReference type="ARBA" id="ARBA00023163"/>
    </source>
</evidence>
<dbReference type="InterPro" id="IPR036271">
    <property type="entry name" value="Tet_transcr_reg_TetR-rel_C_sf"/>
</dbReference>
<protein>
    <submittedName>
        <fullName evidence="6">AcrR family transcriptional regulator</fullName>
    </submittedName>
</protein>
<feature type="DNA-binding region" description="H-T-H motif" evidence="4">
    <location>
        <begin position="34"/>
        <end position="53"/>
    </location>
</feature>
<sequence length="186" mass="19963">MTSGTKPYHHGDLRRALLAAAAEVIAESGTDALSLRDLARRAGVSHAAPGHHFGDRAGLMTAVAAQGFELLCESLAQAPDFADMGLRYVRFALDHPGHFAVMFRADAIHQDDPDFTTAAGRAQDLLRGGAVKAFSRTDERVSALAAWSLVHGLATLLLSGAMTLDEGQTEDDLTRLVTRWLTQRSL</sequence>
<gene>
    <name evidence="6" type="ORF">J2S57_002093</name>
</gene>
<keyword evidence="3" id="KW-0804">Transcription</keyword>
<evidence type="ECO:0000256" key="2">
    <source>
        <dbReference type="ARBA" id="ARBA00023125"/>
    </source>
</evidence>